<dbReference type="Proteomes" id="UP000037460">
    <property type="component" value="Unassembled WGS sequence"/>
</dbReference>
<dbReference type="AlphaFoldDB" id="A0A0M0JIC7"/>
<evidence type="ECO:0000313" key="2">
    <source>
        <dbReference type="EMBL" id="KOO25963.1"/>
    </source>
</evidence>
<comment type="caution">
    <text evidence="2">The sequence shown here is derived from an EMBL/GenBank/DDBJ whole genome shotgun (WGS) entry which is preliminary data.</text>
</comment>
<evidence type="ECO:0000313" key="3">
    <source>
        <dbReference type="Proteomes" id="UP000037460"/>
    </source>
</evidence>
<feature type="signal peptide" evidence="1">
    <location>
        <begin position="1"/>
        <end position="22"/>
    </location>
</feature>
<organism evidence="2 3">
    <name type="scientific">Chrysochromulina tobinii</name>
    <dbReference type="NCBI Taxonomy" id="1460289"/>
    <lineage>
        <taxon>Eukaryota</taxon>
        <taxon>Haptista</taxon>
        <taxon>Haptophyta</taxon>
        <taxon>Prymnesiophyceae</taxon>
        <taxon>Prymnesiales</taxon>
        <taxon>Chrysochromulinaceae</taxon>
        <taxon>Chrysochromulina</taxon>
    </lineage>
</organism>
<proteinExistence type="predicted"/>
<gene>
    <name evidence="2" type="ORF">Ctob_007536</name>
</gene>
<feature type="chain" id="PRO_5005601783" evidence="1">
    <location>
        <begin position="23"/>
        <end position="246"/>
    </location>
</feature>
<keyword evidence="1" id="KW-0732">Signal</keyword>
<evidence type="ECO:0000256" key="1">
    <source>
        <dbReference type="SAM" id="SignalP"/>
    </source>
</evidence>
<name>A0A0M0JIC7_9EUKA</name>
<reference evidence="3" key="1">
    <citation type="journal article" date="2015" name="PLoS Genet.">
        <title>Genome Sequence and Transcriptome Analyses of Chrysochromulina tobin: Metabolic Tools for Enhanced Algal Fitness in the Prominent Order Prymnesiales (Haptophyceae).</title>
        <authorList>
            <person name="Hovde B.T."/>
            <person name="Deodato C.R."/>
            <person name="Hunsperger H.M."/>
            <person name="Ryken S.A."/>
            <person name="Yost W."/>
            <person name="Jha R.K."/>
            <person name="Patterson J."/>
            <person name="Monnat R.J. Jr."/>
            <person name="Barlow S.B."/>
            <person name="Starkenburg S.R."/>
            <person name="Cattolico R.A."/>
        </authorList>
    </citation>
    <scope>NUCLEOTIDE SEQUENCE</scope>
    <source>
        <strain evidence="3">CCMP291</strain>
    </source>
</reference>
<protein>
    <submittedName>
        <fullName evidence="2">Uncharacterized protein</fullName>
    </submittedName>
</protein>
<keyword evidence="3" id="KW-1185">Reference proteome</keyword>
<dbReference type="EMBL" id="JWZX01002907">
    <property type="protein sequence ID" value="KOO25963.1"/>
    <property type="molecule type" value="Genomic_DNA"/>
</dbReference>
<accession>A0A0M0JIC7</accession>
<sequence length="246" mass="27573">MREWSWRFAMKLLLLALASASAEEPQLHFGKTEPKWQSVNDALPEQPKPFEPQAAEPVNTLAPVNDTGLELLNNTERRTVVDAKNRILLQQLLDAAKNTTFIKNLPGKAYRGMPLLEFGTVKGIRAANVRVLGDGPDELYYQAPTDFILGIWVERHEPGASKDTQPQIILFQTLATASVRAPGASVAFGFDDHRGAFEGEGVRFTPYCLNYKYGIWEGPTIMERPIEIISRDEQDVDVVDYDKDEV</sequence>